<sequence>MKKYLIIISVVIIGGLAAYFFWNKNEAVFARETSFYKAVPVSSPFFLELSSLHTLPVENEILEGLSAIEGIHWLTSTSQQIDTLIRNNRDIQNSLSKRPFVVAFDFVGENKLQPLIISQMKSSHELNSLEVLISGLLHTPASSFTSKKYNGHKITQVANSRRPGSISFAALDGLVLISPEVILVEKGIRQLSAGNLLDNHDFVKVNKSVTSQTKIAWYINHSRFPELSTRLLNGKRTTVSNEFGESYTVSPQRAVRDMANFAGWSELDVSLDKKSIKANGITTASDSLNNFLSVFAGQEPVAGEAKRVLPENTAWYISFSFSDRKKFFERLEQYFRRTNDFYQREEKIKKMERALSVDFKTTFEGMIHNQAIGAVTSFSEGKPAGSLFIFNLNSRKDAQAAMENMIRSYAGRNKLEPGKLISDYSNANGDKHQIYQFPFPSLPSVWLSDAFVSAQASYAAFYGGYLVFASSEKTLQNCLDNLGSGNTLGDAPLYNSYSQNMESRSNVELYTDINRSYEWNQALLSESMKGAFKTHEESLRKFDAFSWQIICEKDLFFNAACLSFDSRPKTSGRAAWQINLGGAIEMKPQIVANYNNKATQDVLVQDKDNQLHLVSESGTKIWSIPISGKILGEVFQIDFFRNGKLQFLFNTREKLYLIDRNGNNVSGFPVAFSSPATNGVSVFDYDNNRKYRYFVACENRKVIAYDHNGKIVSGWNFDKTTGEVNTPVQHFRVAGKDYIVFKDNARVYIQDRRGATRVKTAASFENSANPLILNLDGTPKMVATDKDGVVYYLYFDGRYVQKNAGKYSSKHLFNMSDLNGNGIPDFIFVDGNKLEVIDENGKKQYSEKFDNTITEYPNVYTFSANQKMVGVSDARAEKIYLFKPDGKQYDGFPMRGSSAFSIGPLTQGQLSVVVGSSNGKLYSYGVK</sequence>
<feature type="transmembrane region" description="Helical" evidence="1">
    <location>
        <begin position="5"/>
        <end position="22"/>
    </location>
</feature>
<keyword evidence="3" id="KW-1185">Reference proteome</keyword>
<dbReference type="OrthoDB" id="1093345at2"/>
<dbReference type="AlphaFoldDB" id="A0A399T2H1"/>
<evidence type="ECO:0008006" key="4">
    <source>
        <dbReference type="Google" id="ProtNLM"/>
    </source>
</evidence>
<proteinExistence type="predicted"/>
<evidence type="ECO:0000313" key="2">
    <source>
        <dbReference type="EMBL" id="RIJ50018.1"/>
    </source>
</evidence>
<reference evidence="2 3" key="1">
    <citation type="submission" date="2018-08" db="EMBL/GenBank/DDBJ databases">
        <title>Pallidiluteibacterium maritimus gen. nov., sp. nov., isolated from coastal sediment.</title>
        <authorList>
            <person name="Zhou L.Y."/>
        </authorList>
    </citation>
    <scope>NUCLEOTIDE SEQUENCE [LARGE SCALE GENOMIC DNA]</scope>
    <source>
        <strain evidence="2 3">XSD2</strain>
    </source>
</reference>
<keyword evidence="1" id="KW-0472">Membrane</keyword>
<dbReference type="InterPro" id="IPR015943">
    <property type="entry name" value="WD40/YVTN_repeat-like_dom_sf"/>
</dbReference>
<dbReference type="RefSeq" id="WP_119436705.1">
    <property type="nucleotide sequence ID" value="NZ_QWGR01000002.1"/>
</dbReference>
<evidence type="ECO:0000256" key="1">
    <source>
        <dbReference type="SAM" id="Phobius"/>
    </source>
</evidence>
<keyword evidence="1" id="KW-1133">Transmembrane helix</keyword>
<comment type="caution">
    <text evidence="2">The sequence shown here is derived from an EMBL/GenBank/DDBJ whole genome shotgun (WGS) entry which is preliminary data.</text>
</comment>
<dbReference type="Gene3D" id="2.130.10.10">
    <property type="entry name" value="YVTN repeat-like/Quinoprotein amine dehydrogenase"/>
    <property type="match status" value="1"/>
</dbReference>
<dbReference type="EMBL" id="QWGR01000002">
    <property type="protein sequence ID" value="RIJ50018.1"/>
    <property type="molecule type" value="Genomic_DNA"/>
</dbReference>
<dbReference type="SUPFAM" id="SSF50998">
    <property type="entry name" value="Quinoprotein alcohol dehydrogenase-like"/>
    <property type="match status" value="1"/>
</dbReference>
<accession>A0A399T2H1</accession>
<dbReference type="InterPro" id="IPR011047">
    <property type="entry name" value="Quinoprotein_ADH-like_sf"/>
</dbReference>
<protein>
    <recommendedName>
        <fullName evidence="4">DUF3352 domain-containing protein</fullName>
    </recommendedName>
</protein>
<organism evidence="2 3">
    <name type="scientific">Maribellus luteus</name>
    <dbReference type="NCBI Taxonomy" id="2305463"/>
    <lineage>
        <taxon>Bacteria</taxon>
        <taxon>Pseudomonadati</taxon>
        <taxon>Bacteroidota</taxon>
        <taxon>Bacteroidia</taxon>
        <taxon>Marinilabiliales</taxon>
        <taxon>Prolixibacteraceae</taxon>
        <taxon>Maribellus</taxon>
    </lineage>
</organism>
<evidence type="ECO:0000313" key="3">
    <source>
        <dbReference type="Proteomes" id="UP000265926"/>
    </source>
</evidence>
<dbReference type="Proteomes" id="UP000265926">
    <property type="component" value="Unassembled WGS sequence"/>
</dbReference>
<keyword evidence="1" id="KW-0812">Transmembrane</keyword>
<name>A0A399T2H1_9BACT</name>
<gene>
    <name evidence="2" type="ORF">D1614_04540</name>
</gene>